<evidence type="ECO:0000256" key="2">
    <source>
        <dbReference type="ARBA" id="ARBA00022448"/>
    </source>
</evidence>
<evidence type="ECO:0000256" key="12">
    <source>
        <dbReference type="SAM" id="MobiDB-lite"/>
    </source>
</evidence>
<evidence type="ECO:0000313" key="15">
    <source>
        <dbReference type="EMBL" id="EIE22171.1"/>
    </source>
</evidence>
<dbReference type="SUPFAM" id="SSF81296">
    <property type="entry name" value="E set domains"/>
    <property type="match status" value="2"/>
</dbReference>
<feature type="domain" description="Inward rectifier potassium channel C-terminal" evidence="14">
    <location>
        <begin position="380"/>
        <end position="537"/>
    </location>
</feature>
<comment type="subcellular location">
    <subcellularLocation>
        <location evidence="1 11">Membrane</location>
        <topology evidence="1 11">Multi-pass membrane protein</topology>
    </subcellularLocation>
</comment>
<evidence type="ECO:0000256" key="9">
    <source>
        <dbReference type="ARBA" id="ARBA00023136"/>
    </source>
</evidence>
<keyword evidence="6 11" id="KW-0630">Potassium</keyword>
<feature type="region of interest" description="Disordered" evidence="12">
    <location>
        <begin position="623"/>
        <end position="673"/>
    </location>
</feature>
<name>I0YUV2_COCSC</name>
<dbReference type="PANTHER" id="PTHR11767">
    <property type="entry name" value="INWARD RECTIFIER POTASSIUM CHANNEL"/>
    <property type="match status" value="1"/>
</dbReference>
<dbReference type="GO" id="GO:1990573">
    <property type="term" value="P:potassium ion import across plasma membrane"/>
    <property type="evidence" value="ECO:0007669"/>
    <property type="project" value="TreeGrafter"/>
</dbReference>
<organism evidence="15 16">
    <name type="scientific">Coccomyxa subellipsoidea (strain C-169)</name>
    <name type="common">Green microalga</name>
    <dbReference type="NCBI Taxonomy" id="574566"/>
    <lineage>
        <taxon>Eukaryota</taxon>
        <taxon>Viridiplantae</taxon>
        <taxon>Chlorophyta</taxon>
        <taxon>core chlorophytes</taxon>
        <taxon>Trebouxiophyceae</taxon>
        <taxon>Trebouxiophyceae incertae sedis</taxon>
        <taxon>Coccomyxaceae</taxon>
        <taxon>Coccomyxa</taxon>
        <taxon>Coccomyxa subellipsoidea</taxon>
    </lineage>
</organism>
<dbReference type="InterPro" id="IPR041647">
    <property type="entry name" value="IRK_C"/>
</dbReference>
<dbReference type="InterPro" id="IPR013518">
    <property type="entry name" value="K_chnl_inward-rec_Kir_cyto"/>
</dbReference>
<comment type="similarity">
    <text evidence="11">Belongs to the inward rectifier-type potassium channel (TC 1.A.2.1) family.</text>
</comment>
<feature type="domain" description="Potassium channel inwardly rectifying transmembrane" evidence="13">
    <location>
        <begin position="102"/>
        <end position="170"/>
    </location>
</feature>
<keyword evidence="2 11" id="KW-0813">Transport</keyword>
<dbReference type="GO" id="GO:0034702">
    <property type="term" value="C:monoatomic ion channel complex"/>
    <property type="evidence" value="ECO:0007669"/>
    <property type="project" value="UniProtKB-KW"/>
</dbReference>
<dbReference type="eggNOG" id="KOG3827">
    <property type="taxonomic scope" value="Eukaryota"/>
</dbReference>
<reference evidence="15 16" key="1">
    <citation type="journal article" date="2012" name="Genome Biol.">
        <title>The genome of the polar eukaryotic microalga coccomyxa subellipsoidea reveals traits of cold adaptation.</title>
        <authorList>
            <person name="Blanc G."/>
            <person name="Agarkova I."/>
            <person name="Grimwood J."/>
            <person name="Kuo A."/>
            <person name="Brueggeman A."/>
            <person name="Dunigan D."/>
            <person name="Gurnon J."/>
            <person name="Ladunga I."/>
            <person name="Lindquist E."/>
            <person name="Lucas S."/>
            <person name="Pangilinan J."/>
            <person name="Proschold T."/>
            <person name="Salamov A."/>
            <person name="Schmutz J."/>
            <person name="Weeks D."/>
            <person name="Yamada T."/>
            <person name="Claverie J.M."/>
            <person name="Grigoriev I."/>
            <person name="Van Etten J."/>
            <person name="Lomsadze A."/>
            <person name="Borodovsky M."/>
        </authorList>
    </citation>
    <scope>NUCLEOTIDE SEQUENCE [LARGE SCALE GENOMIC DNA]</scope>
    <source>
        <strain evidence="15 16">C-169</strain>
    </source>
</reference>
<evidence type="ECO:0000256" key="8">
    <source>
        <dbReference type="ARBA" id="ARBA00023065"/>
    </source>
</evidence>
<evidence type="ECO:0000256" key="5">
    <source>
        <dbReference type="ARBA" id="ARBA00022882"/>
    </source>
</evidence>
<dbReference type="KEGG" id="csl:COCSUDRAFT_55866"/>
<accession>I0YUV2</accession>
<keyword evidence="5 11" id="KW-0851">Voltage-gated channel</keyword>
<dbReference type="GeneID" id="17040157"/>
<keyword evidence="8 11" id="KW-0406">Ion transport</keyword>
<evidence type="ECO:0000313" key="16">
    <source>
        <dbReference type="Proteomes" id="UP000007264"/>
    </source>
</evidence>
<keyword evidence="7" id="KW-1133">Transmembrane helix</keyword>
<dbReference type="InterPro" id="IPR014756">
    <property type="entry name" value="Ig_E-set"/>
</dbReference>
<dbReference type="SUPFAM" id="SSF81324">
    <property type="entry name" value="Voltage-gated potassium channels"/>
    <property type="match status" value="1"/>
</dbReference>
<gene>
    <name evidence="15" type="ORF">COCSUDRAFT_55866</name>
</gene>
<evidence type="ECO:0000259" key="13">
    <source>
        <dbReference type="Pfam" id="PF01007"/>
    </source>
</evidence>
<evidence type="ECO:0000259" key="14">
    <source>
        <dbReference type="Pfam" id="PF17655"/>
    </source>
</evidence>
<sequence>MNNPLRGAGGSQGNFLEAQSMSTNAVGSTAPSTSGVTSTASDRGLLGAYDLADWLKQWQAKNEPGAEDQRSRHKHWTPDRGTGYYEVERARKKVPSLVSTGRVDPTCTYNAPNYASSYIVSLATQQTIGYGNMGPNDCWWIALLITVQSMVGLLMDSVIIGIIFARISHPKYRGRTIAISDSAVISRRDGVLKFMFRVADFRRTQVVEPKVKAYLYTWGEGRTTAEGEHIPVRVESLEIGYIDGMLLLPLIIEHTIDERSPLIGHTFDTLMMVNAEIIVTFEGTTEFGNPFMARQSYLPTEIHWGHQFVSIIGPPPPGQTHYKVDISRLHDVEPLEGLEMLPPAQLSRLVAAKALRTVPYPLLGENTLVISDSVILAPDDTGQLALMVRIGDTYPNQHLEVIVRMYLYRWRPDRKPGSSGYPSDYDQQMLEVGYEDGRERLLLWLPVICKHVITDSSPLATWLKPSGVMADADSCIVVVVEGYMYSGSQNRMRMRIFNVLDDVKRDHGFAPVVTRPADSPDFKPRVNWSRFHETMALSDMENDPYALSPGAMRNQKLSLTHSDGVNGPADITEMTMRRMIEAAELKNQRTVAPEAHMMHLTPDTDPASTFRLRSLTQRRRLDDVQFSSLSPESSLQNPGSSTATARGPSRHRMGSGLSRIVSGVPMGGSVSNV</sequence>
<protein>
    <submittedName>
        <fullName evidence="15">E set domain-containing protein</fullName>
    </submittedName>
</protein>
<evidence type="ECO:0000256" key="3">
    <source>
        <dbReference type="ARBA" id="ARBA00022538"/>
    </source>
</evidence>
<dbReference type="STRING" id="574566.I0YUV2"/>
<dbReference type="PANTHER" id="PTHR11767:SF102">
    <property type="entry name" value="INWARDLY RECTIFYING POTASSIUM CHANNEL 1, ISOFORM F"/>
    <property type="match status" value="1"/>
</dbReference>
<dbReference type="EMBL" id="AGSI01000010">
    <property type="protein sequence ID" value="EIE22171.1"/>
    <property type="molecule type" value="Genomic_DNA"/>
</dbReference>
<dbReference type="Gene3D" id="1.10.287.70">
    <property type="match status" value="1"/>
</dbReference>
<dbReference type="OrthoDB" id="273257at2759"/>
<dbReference type="GO" id="GO:0005886">
    <property type="term" value="C:plasma membrane"/>
    <property type="evidence" value="ECO:0007669"/>
    <property type="project" value="TreeGrafter"/>
</dbReference>
<proteinExistence type="inferred from homology"/>
<comment type="caution">
    <text evidence="15">The sequence shown here is derived from an EMBL/GenBank/DDBJ whole genome shotgun (WGS) entry which is preliminary data.</text>
</comment>
<feature type="domain" description="Inward rectifier potassium channel C-terminal" evidence="14">
    <location>
        <begin position="178"/>
        <end position="334"/>
    </location>
</feature>
<dbReference type="RefSeq" id="XP_005646715.1">
    <property type="nucleotide sequence ID" value="XM_005646658.1"/>
</dbReference>
<keyword evidence="4 11" id="KW-0812">Transmembrane</keyword>
<dbReference type="GO" id="GO:0034765">
    <property type="term" value="P:regulation of monoatomic ion transmembrane transport"/>
    <property type="evidence" value="ECO:0007669"/>
    <property type="project" value="TreeGrafter"/>
</dbReference>
<dbReference type="GO" id="GO:0005242">
    <property type="term" value="F:inward rectifier potassium channel activity"/>
    <property type="evidence" value="ECO:0007669"/>
    <property type="project" value="InterPro"/>
</dbReference>
<evidence type="ECO:0000256" key="6">
    <source>
        <dbReference type="ARBA" id="ARBA00022958"/>
    </source>
</evidence>
<evidence type="ECO:0000256" key="10">
    <source>
        <dbReference type="ARBA" id="ARBA00023303"/>
    </source>
</evidence>
<evidence type="ECO:0000256" key="7">
    <source>
        <dbReference type="ARBA" id="ARBA00022989"/>
    </source>
</evidence>
<keyword evidence="16" id="KW-1185">Reference proteome</keyword>
<dbReference type="AlphaFoldDB" id="I0YUV2"/>
<keyword evidence="3 11" id="KW-0633">Potassium transport</keyword>
<dbReference type="InterPro" id="IPR040445">
    <property type="entry name" value="Kir_TM"/>
</dbReference>
<evidence type="ECO:0000256" key="11">
    <source>
        <dbReference type="RuleBase" id="RU003822"/>
    </source>
</evidence>
<dbReference type="Gene3D" id="2.60.40.1400">
    <property type="entry name" value="G protein-activated inward rectifier potassium channel 1"/>
    <property type="match status" value="2"/>
</dbReference>
<feature type="compositionally biased region" description="Polar residues" evidence="12">
    <location>
        <begin position="625"/>
        <end position="644"/>
    </location>
</feature>
<keyword evidence="9" id="KW-0472">Membrane</keyword>
<keyword evidence="10 11" id="KW-0407">Ion channel</keyword>
<dbReference type="Pfam" id="PF01007">
    <property type="entry name" value="IRK"/>
    <property type="match status" value="1"/>
</dbReference>
<evidence type="ECO:0000256" key="4">
    <source>
        <dbReference type="ARBA" id="ARBA00022692"/>
    </source>
</evidence>
<dbReference type="InterPro" id="IPR016449">
    <property type="entry name" value="K_chnl_inward-rec_Kir"/>
</dbReference>
<dbReference type="Proteomes" id="UP000007264">
    <property type="component" value="Unassembled WGS sequence"/>
</dbReference>
<dbReference type="Pfam" id="PF17655">
    <property type="entry name" value="IRK_C"/>
    <property type="match status" value="2"/>
</dbReference>
<evidence type="ECO:0000256" key="1">
    <source>
        <dbReference type="ARBA" id="ARBA00004141"/>
    </source>
</evidence>
<dbReference type="PRINTS" id="PR01320">
    <property type="entry name" value="KIRCHANNEL"/>
</dbReference>